<dbReference type="CDD" id="cd05276">
    <property type="entry name" value="p53_inducible_oxidoreductase"/>
    <property type="match status" value="1"/>
</dbReference>
<dbReference type="PANTHER" id="PTHR48106">
    <property type="entry name" value="QUINONE OXIDOREDUCTASE PIG3-RELATED"/>
    <property type="match status" value="1"/>
</dbReference>
<reference evidence="6" key="1">
    <citation type="submission" date="2020-05" db="EMBL/GenBank/DDBJ databases">
        <authorList>
            <person name="Chiriac C."/>
            <person name="Salcher M."/>
            <person name="Ghai R."/>
            <person name="Kavagutti S V."/>
        </authorList>
    </citation>
    <scope>NUCLEOTIDE SEQUENCE</scope>
</reference>
<gene>
    <name evidence="4" type="ORF">UFOPK1495_01548</name>
    <name evidence="5" type="ORF">UFOPK1603_01263</name>
    <name evidence="6" type="ORF">UFOPK1711_00895</name>
    <name evidence="7" type="ORF">UFOPK2143_01289</name>
</gene>
<dbReference type="InterPro" id="IPR020843">
    <property type="entry name" value="ER"/>
</dbReference>
<dbReference type="SUPFAM" id="SSF50129">
    <property type="entry name" value="GroES-like"/>
    <property type="match status" value="1"/>
</dbReference>
<evidence type="ECO:0000256" key="1">
    <source>
        <dbReference type="ARBA" id="ARBA00022857"/>
    </source>
</evidence>
<proteinExistence type="predicted"/>
<dbReference type="SMART" id="SM00829">
    <property type="entry name" value="PKS_ER"/>
    <property type="match status" value="1"/>
</dbReference>
<feature type="domain" description="Enoyl reductase (ER)" evidence="3">
    <location>
        <begin position="10"/>
        <end position="328"/>
    </location>
</feature>
<dbReference type="Gene3D" id="3.90.180.10">
    <property type="entry name" value="Medium-chain alcohol dehydrogenases, catalytic domain"/>
    <property type="match status" value="1"/>
</dbReference>
<sequence length="330" mass="34307">MKAVVLNGYGELDVLQVIDVVDPVPGPEEVLIDIVATALNRADLLQRRGLYPSPPLAGFTPPAPEIPGMEFSGRVAALGERVNSWSVGDEVMGIVSGGSYAEQLVIHEHQLMRIPTTVSVEDAAAIPEVWITAFDALVVQGGLTAGRTALVHAGASGVGTAAIQICNAIGARVIITASAGKLAACRELGADLAVDYATQDFVAECASFTNGAGVDVVLDVIGGDYVNKNIAAVRVGGRIVQVGTMGAGRTEVNIGMMLPKRASLIGTVLRARPLAEKIAITQRFAAEILPLFDAGVAKPVIDSRYSMSAIADAHAYMETNANVGKILIDV</sequence>
<dbReference type="GO" id="GO:0070402">
    <property type="term" value="F:NADPH binding"/>
    <property type="evidence" value="ECO:0007669"/>
    <property type="project" value="TreeGrafter"/>
</dbReference>
<dbReference type="SUPFAM" id="SSF51735">
    <property type="entry name" value="NAD(P)-binding Rossmann-fold domains"/>
    <property type="match status" value="1"/>
</dbReference>
<dbReference type="InterPro" id="IPR036291">
    <property type="entry name" value="NAD(P)-bd_dom_sf"/>
</dbReference>
<dbReference type="EMBL" id="CAEZSU010000200">
    <property type="protein sequence ID" value="CAB4561850.1"/>
    <property type="molecule type" value="Genomic_DNA"/>
</dbReference>
<dbReference type="Gene3D" id="3.40.50.720">
    <property type="entry name" value="NAD(P)-binding Rossmann-like Domain"/>
    <property type="match status" value="1"/>
</dbReference>
<dbReference type="InterPro" id="IPR014189">
    <property type="entry name" value="Quinone_OxRdtase_PIG3"/>
</dbReference>
<protein>
    <submittedName>
        <fullName evidence="6">Unannotated protein</fullName>
    </submittedName>
</protein>
<evidence type="ECO:0000313" key="4">
    <source>
        <dbReference type="EMBL" id="CAB4561850.1"/>
    </source>
</evidence>
<dbReference type="NCBIfam" id="TIGR02824">
    <property type="entry name" value="quinone_pig3"/>
    <property type="match status" value="1"/>
</dbReference>
<dbReference type="EMBL" id="CAEZVV010000093">
    <property type="protein sequence ID" value="CAB4651231.1"/>
    <property type="molecule type" value="Genomic_DNA"/>
</dbReference>
<keyword evidence="1" id="KW-0521">NADP</keyword>
<dbReference type="GO" id="GO:0016651">
    <property type="term" value="F:oxidoreductase activity, acting on NAD(P)H"/>
    <property type="evidence" value="ECO:0007669"/>
    <property type="project" value="TreeGrafter"/>
</dbReference>
<dbReference type="Pfam" id="PF00107">
    <property type="entry name" value="ADH_zinc_N"/>
    <property type="match status" value="1"/>
</dbReference>
<dbReference type="InterPro" id="IPR011032">
    <property type="entry name" value="GroES-like_sf"/>
</dbReference>
<evidence type="ECO:0000313" key="6">
    <source>
        <dbReference type="EMBL" id="CAB4577165.1"/>
    </source>
</evidence>
<organism evidence="6">
    <name type="scientific">freshwater metagenome</name>
    <dbReference type="NCBI Taxonomy" id="449393"/>
    <lineage>
        <taxon>unclassified sequences</taxon>
        <taxon>metagenomes</taxon>
        <taxon>ecological metagenomes</taxon>
    </lineage>
</organism>
<evidence type="ECO:0000259" key="3">
    <source>
        <dbReference type="SMART" id="SM00829"/>
    </source>
</evidence>
<dbReference type="PANTHER" id="PTHR48106:SF8">
    <property type="entry name" value="OS02G0805600 PROTEIN"/>
    <property type="match status" value="1"/>
</dbReference>
<evidence type="ECO:0000313" key="5">
    <source>
        <dbReference type="EMBL" id="CAB4572655.1"/>
    </source>
</evidence>
<dbReference type="EMBL" id="CAEZTG010000124">
    <property type="protein sequence ID" value="CAB4572655.1"/>
    <property type="molecule type" value="Genomic_DNA"/>
</dbReference>
<dbReference type="InterPro" id="IPR013154">
    <property type="entry name" value="ADH-like_N"/>
</dbReference>
<name>A0A6J6EPA4_9ZZZZ</name>
<evidence type="ECO:0000313" key="7">
    <source>
        <dbReference type="EMBL" id="CAB4651231.1"/>
    </source>
</evidence>
<dbReference type="InterPro" id="IPR013149">
    <property type="entry name" value="ADH-like_C"/>
</dbReference>
<keyword evidence="2" id="KW-0560">Oxidoreductase</keyword>
<evidence type="ECO:0000256" key="2">
    <source>
        <dbReference type="ARBA" id="ARBA00023002"/>
    </source>
</evidence>
<dbReference type="EMBL" id="CAEZTR010000044">
    <property type="protein sequence ID" value="CAB4577165.1"/>
    <property type="molecule type" value="Genomic_DNA"/>
</dbReference>
<dbReference type="Pfam" id="PF08240">
    <property type="entry name" value="ADH_N"/>
    <property type="match status" value="1"/>
</dbReference>
<dbReference type="AlphaFoldDB" id="A0A6J6EPA4"/>
<accession>A0A6J6EPA4</accession>